<name>A0A0D0HQA9_9BACL</name>
<dbReference type="SUPFAM" id="SSF54909">
    <property type="entry name" value="Dimeric alpha+beta barrel"/>
    <property type="match status" value="1"/>
</dbReference>
<dbReference type="PANTHER" id="PTHR34474">
    <property type="entry name" value="SIGNAL TRANSDUCTION PROTEIN TRAP"/>
    <property type="match status" value="1"/>
</dbReference>
<dbReference type="PROSITE" id="PS51725">
    <property type="entry name" value="ABM"/>
    <property type="match status" value="1"/>
</dbReference>
<dbReference type="RefSeq" id="WP_042534963.1">
    <property type="nucleotide sequence ID" value="NZ_JXTG01000005.1"/>
</dbReference>
<protein>
    <submittedName>
        <fullName evidence="2">Heme-degrading monooxygenase isdG</fullName>
        <ecNumber evidence="2">1.14.99.3</ecNumber>
    </submittedName>
</protein>
<dbReference type="Proteomes" id="UP000032047">
    <property type="component" value="Unassembled WGS sequence"/>
</dbReference>
<dbReference type="InterPro" id="IPR050404">
    <property type="entry name" value="Heme-degrading_MO"/>
</dbReference>
<evidence type="ECO:0000259" key="1">
    <source>
        <dbReference type="PROSITE" id="PS51725"/>
    </source>
</evidence>
<organism evidence="2 3">
    <name type="scientific">Anoxybacillus ayderensis</name>
    <dbReference type="NCBI Taxonomy" id="265546"/>
    <lineage>
        <taxon>Bacteria</taxon>
        <taxon>Bacillati</taxon>
        <taxon>Bacillota</taxon>
        <taxon>Bacilli</taxon>
        <taxon>Bacillales</taxon>
        <taxon>Anoxybacillaceae</taxon>
        <taxon>Anoxybacillus</taxon>
    </lineage>
</organism>
<evidence type="ECO:0000313" key="2">
    <source>
        <dbReference type="EMBL" id="KIP21457.1"/>
    </source>
</evidence>
<accession>A0A0D0HQA9</accession>
<gene>
    <name evidence="2" type="ORF">JV16_01460</name>
</gene>
<dbReference type="GO" id="GO:0004497">
    <property type="term" value="F:monooxygenase activity"/>
    <property type="evidence" value="ECO:0007669"/>
    <property type="project" value="UniProtKB-KW"/>
</dbReference>
<sequence length="106" mass="12147">MFVQMKTIIVAEGHGEKIVERFAGKGLIEQQSGFIDLSVLKKKKRRGDEEFLIMIRWESEEDWKAWETSEAHLAGHKAERGKPSPSYIIEGKQDVYHVLTTKSCAQ</sequence>
<keyword evidence="3" id="KW-1185">Reference proteome</keyword>
<dbReference type="InterPro" id="IPR011008">
    <property type="entry name" value="Dimeric_a/b-barrel"/>
</dbReference>
<comment type="caution">
    <text evidence="2">The sequence shown here is derived from an EMBL/GenBank/DDBJ whole genome shotgun (WGS) entry which is preliminary data.</text>
</comment>
<dbReference type="AlphaFoldDB" id="A0A0D0HQA9"/>
<dbReference type="PANTHER" id="PTHR34474:SF1">
    <property type="entry name" value="HEME-DEGRADING MONOOXYGENASE HMOA"/>
    <property type="match status" value="1"/>
</dbReference>
<dbReference type="PATRIC" id="fig|265546.4.peg.1460"/>
<dbReference type="EMBL" id="JXTG01000005">
    <property type="protein sequence ID" value="KIP21457.1"/>
    <property type="molecule type" value="Genomic_DNA"/>
</dbReference>
<dbReference type="Pfam" id="PF03992">
    <property type="entry name" value="ABM"/>
    <property type="match status" value="1"/>
</dbReference>
<dbReference type="EC" id="1.14.99.3" evidence="2"/>
<keyword evidence="2" id="KW-0560">Oxidoreductase</keyword>
<dbReference type="Gene3D" id="3.30.70.100">
    <property type="match status" value="1"/>
</dbReference>
<evidence type="ECO:0000313" key="3">
    <source>
        <dbReference type="Proteomes" id="UP000032047"/>
    </source>
</evidence>
<feature type="domain" description="ABM" evidence="1">
    <location>
        <begin position="2"/>
        <end position="91"/>
    </location>
</feature>
<keyword evidence="2" id="KW-0503">Monooxygenase</keyword>
<dbReference type="InterPro" id="IPR007138">
    <property type="entry name" value="ABM_dom"/>
</dbReference>
<reference evidence="2 3" key="1">
    <citation type="submission" date="2015-01" db="EMBL/GenBank/DDBJ databases">
        <title>Genome sequence of Anoxybacillus ayderensis strain AB04.</title>
        <authorList>
            <person name="Belduz A.O."/>
            <person name="Canakci S."/>
            <person name="Chan K.-G."/>
            <person name="Kahar U.M."/>
            <person name="Yaakob A.S."/>
            <person name="Chan C.S."/>
            <person name="Goh K.M."/>
        </authorList>
    </citation>
    <scope>NUCLEOTIDE SEQUENCE [LARGE SCALE GENOMIC DNA]</scope>
    <source>
        <strain evidence="2 3">AB04</strain>
    </source>
</reference>
<proteinExistence type="predicted"/>